<keyword evidence="15" id="KW-1185">Reference proteome</keyword>
<proteinExistence type="inferred from homology"/>
<feature type="transmembrane region" description="Helical" evidence="12">
    <location>
        <begin position="365"/>
        <end position="382"/>
    </location>
</feature>
<evidence type="ECO:0000256" key="5">
    <source>
        <dbReference type="ARBA" id="ARBA00022502"/>
    </source>
</evidence>
<protein>
    <recommendedName>
        <fullName evidence="4 12">GPI mannosyltransferase 2</fullName>
        <ecNumber evidence="12">2.4.1.-</ecNumber>
    </recommendedName>
</protein>
<organism evidence="14 15">
    <name type="scientific">Diplocarpon coronariae</name>
    <dbReference type="NCBI Taxonomy" id="2795749"/>
    <lineage>
        <taxon>Eukaryota</taxon>
        <taxon>Fungi</taxon>
        <taxon>Dikarya</taxon>
        <taxon>Ascomycota</taxon>
        <taxon>Pezizomycotina</taxon>
        <taxon>Leotiomycetes</taxon>
        <taxon>Helotiales</taxon>
        <taxon>Drepanopezizaceae</taxon>
        <taxon>Diplocarpon</taxon>
    </lineage>
</organism>
<evidence type="ECO:0000256" key="10">
    <source>
        <dbReference type="ARBA" id="ARBA00022989"/>
    </source>
</evidence>
<evidence type="ECO:0000313" key="14">
    <source>
        <dbReference type="EMBL" id="OWP07121.1"/>
    </source>
</evidence>
<dbReference type="GO" id="GO:0004376">
    <property type="term" value="F:GPI mannosyltransferase activity"/>
    <property type="evidence" value="ECO:0007669"/>
    <property type="project" value="InterPro"/>
</dbReference>
<dbReference type="GO" id="GO:0005789">
    <property type="term" value="C:endoplasmic reticulum membrane"/>
    <property type="evidence" value="ECO:0007669"/>
    <property type="project" value="UniProtKB-SubCell"/>
</dbReference>
<dbReference type="Proteomes" id="UP000242519">
    <property type="component" value="Unassembled WGS sequence"/>
</dbReference>
<dbReference type="PANTHER" id="PTHR12468">
    <property type="entry name" value="GPI MANNOSYLTRANSFERASE 2"/>
    <property type="match status" value="1"/>
</dbReference>
<gene>
    <name evidence="14" type="ORF">B2J93_6701</name>
</gene>
<evidence type="ECO:0000256" key="6">
    <source>
        <dbReference type="ARBA" id="ARBA00022676"/>
    </source>
</evidence>
<comment type="similarity">
    <text evidence="3 12">Belongs to the PIGV family.</text>
</comment>
<keyword evidence="8 12" id="KW-0812">Transmembrane</keyword>
<name>A0A218ZGB2_9HELO</name>
<keyword evidence="6 12" id="KW-0328">Glycosyltransferase</keyword>
<comment type="caution">
    <text evidence="14">The sequence shown here is derived from an EMBL/GenBank/DDBJ whole genome shotgun (WGS) entry which is preliminary data.</text>
</comment>
<evidence type="ECO:0000256" key="9">
    <source>
        <dbReference type="ARBA" id="ARBA00022824"/>
    </source>
</evidence>
<evidence type="ECO:0000313" key="15">
    <source>
        <dbReference type="Proteomes" id="UP000242519"/>
    </source>
</evidence>
<evidence type="ECO:0000256" key="1">
    <source>
        <dbReference type="ARBA" id="ARBA00004477"/>
    </source>
</evidence>
<evidence type="ECO:0000256" key="3">
    <source>
        <dbReference type="ARBA" id="ARBA00008698"/>
    </source>
</evidence>
<reference evidence="14 15" key="1">
    <citation type="submission" date="2017-04" db="EMBL/GenBank/DDBJ databases">
        <title>Draft genome sequence of Marssonina coronaria NL1: causal agent of apple blotch.</title>
        <authorList>
            <person name="Cheng Q."/>
        </authorList>
    </citation>
    <scope>NUCLEOTIDE SEQUENCE [LARGE SCALE GENOMIC DNA]</scope>
    <source>
        <strain evidence="14 15">NL1</strain>
    </source>
</reference>
<evidence type="ECO:0000256" key="11">
    <source>
        <dbReference type="ARBA" id="ARBA00023136"/>
    </source>
</evidence>
<feature type="signal peptide" evidence="13">
    <location>
        <begin position="1"/>
        <end position="31"/>
    </location>
</feature>
<dbReference type="EMBL" id="MZNU01000020">
    <property type="protein sequence ID" value="OWP07121.1"/>
    <property type="molecule type" value="Genomic_DNA"/>
</dbReference>
<dbReference type="PANTHER" id="PTHR12468:SF2">
    <property type="entry name" value="GPI MANNOSYLTRANSFERASE 2"/>
    <property type="match status" value="1"/>
</dbReference>
<feature type="transmembrane region" description="Helical" evidence="12">
    <location>
        <begin position="317"/>
        <end position="338"/>
    </location>
</feature>
<feature type="transmembrane region" description="Helical" evidence="12">
    <location>
        <begin position="418"/>
        <end position="437"/>
    </location>
</feature>
<comment type="pathway">
    <text evidence="2 12">Glycolipid biosynthesis; glycosylphosphatidylinositol-anchor biosynthesis.</text>
</comment>
<dbReference type="AlphaFoldDB" id="A0A218ZGB2"/>
<dbReference type="InParanoid" id="A0A218ZGB2"/>
<dbReference type="InterPro" id="IPR007315">
    <property type="entry name" value="PIG-V/Gpi18"/>
</dbReference>
<sequence>MLSSTRPQEHPVRSLVALYVAWKALLLLVAACSPGPGYDTSASLAPPSPAPALPRALRHLVGKLTRWDAVYFVQLARRGYLFEQEWAFGWGFTRLIAAGTTLLGKLGVTAYDGLEGLVAVGLAHLSHLLSVLAAFRLTRAIFPEAPVELALRAASFHVISPAGLFLSAPYAESSCALLSFAGCILFTQSLGRRGSGPVARDLLLLSSGICFGLATACRSNGILNGLLLLEEALRVLHALGRGWQLARLRRLVATAVGGMSVGAGFVLPQFLAYGEYCGGRDTTLRPWCERTIPSIYTFVQDHYWDCGFLRYWKFSNLPLFLLATPMLALLTVSGLWGLSSEAGRQQEPAPSARKESRGDHATRQVLRNLAFSQLILVILTLTTAHVQIITRISSASPVWLWYAALASQEGHPLLGRNLVQFVVVYALVQGALFASFLPPA</sequence>
<evidence type="ECO:0000256" key="13">
    <source>
        <dbReference type="SAM" id="SignalP"/>
    </source>
</evidence>
<evidence type="ECO:0000256" key="12">
    <source>
        <dbReference type="RuleBase" id="RU363112"/>
    </source>
</evidence>
<feature type="transmembrane region" description="Helical" evidence="12">
    <location>
        <begin position="250"/>
        <end position="271"/>
    </location>
</feature>
<dbReference type="STRING" id="503106.A0A218ZGB2"/>
<dbReference type="GO" id="GO:0006506">
    <property type="term" value="P:GPI anchor biosynthetic process"/>
    <property type="evidence" value="ECO:0007669"/>
    <property type="project" value="UniProtKB-UniPathway"/>
</dbReference>
<dbReference type="GO" id="GO:0000009">
    <property type="term" value="F:alpha-1,6-mannosyltransferase activity"/>
    <property type="evidence" value="ECO:0007669"/>
    <property type="project" value="InterPro"/>
</dbReference>
<keyword evidence="11 12" id="KW-0472">Membrane</keyword>
<comment type="subcellular location">
    <subcellularLocation>
        <location evidence="1 12">Endoplasmic reticulum membrane</location>
        <topology evidence="1 12">Multi-pass membrane protein</topology>
    </subcellularLocation>
</comment>
<evidence type="ECO:0000256" key="7">
    <source>
        <dbReference type="ARBA" id="ARBA00022679"/>
    </source>
</evidence>
<dbReference type="FunCoup" id="A0A218ZGB2">
    <property type="interactions" value="269"/>
</dbReference>
<keyword evidence="10 12" id="KW-1133">Transmembrane helix</keyword>
<keyword evidence="7 12" id="KW-0808">Transferase</keyword>
<dbReference type="OrthoDB" id="10252502at2759"/>
<dbReference type="Pfam" id="PF04188">
    <property type="entry name" value="Mannosyl_trans2"/>
    <property type="match status" value="1"/>
</dbReference>
<dbReference type="UniPathway" id="UPA00196"/>
<keyword evidence="13" id="KW-0732">Signal</keyword>
<evidence type="ECO:0000256" key="4">
    <source>
        <dbReference type="ARBA" id="ARBA00013795"/>
    </source>
</evidence>
<keyword evidence="5 12" id="KW-0337">GPI-anchor biosynthesis</keyword>
<comment type="function">
    <text evidence="12">Mannosyltransferase involved in glycosylphosphatidylinositol-anchor biosynthesis.</text>
</comment>
<comment type="caution">
    <text evidence="12">Lacks conserved residue(s) required for the propagation of feature annotation.</text>
</comment>
<keyword evidence="9 12" id="KW-0256">Endoplasmic reticulum</keyword>
<evidence type="ECO:0000256" key="8">
    <source>
        <dbReference type="ARBA" id="ARBA00022692"/>
    </source>
</evidence>
<accession>A0A218ZGB2</accession>
<evidence type="ECO:0000256" key="2">
    <source>
        <dbReference type="ARBA" id="ARBA00004687"/>
    </source>
</evidence>
<dbReference type="EC" id="2.4.1.-" evidence="12"/>
<feature type="chain" id="PRO_5012804253" description="GPI mannosyltransferase 2" evidence="13">
    <location>
        <begin position="32"/>
        <end position="440"/>
    </location>
</feature>
<dbReference type="GO" id="GO:0031501">
    <property type="term" value="C:mannosyltransferase complex"/>
    <property type="evidence" value="ECO:0007669"/>
    <property type="project" value="TreeGrafter"/>
</dbReference>